<dbReference type="AlphaFoldDB" id="A0A017HD62"/>
<dbReference type="EMBL" id="APGJ01000006">
    <property type="protein sequence ID" value="EYD71734.1"/>
    <property type="molecule type" value="Genomic_DNA"/>
</dbReference>
<proteinExistence type="predicted"/>
<evidence type="ECO:0000313" key="2">
    <source>
        <dbReference type="Proteomes" id="UP000025047"/>
    </source>
</evidence>
<dbReference type="Proteomes" id="UP000025047">
    <property type="component" value="Unassembled WGS sequence"/>
</dbReference>
<sequence>MTRASACLRPLGAVTGSPACCARCIAVLPWPARGPVHARQPPLGRRAGVRSTVSVETGLVRRRCRGTPSQRWRKIRPGGRAKRRPVPTYIAALVHMTQ</sequence>
<accession>A0A017HD62</accession>
<reference evidence="1 2" key="1">
    <citation type="submission" date="2013-03" db="EMBL/GenBank/DDBJ databases">
        <authorList>
            <person name="Fiebig A."/>
            <person name="Goeker M."/>
            <person name="Klenk H.-P.P."/>
        </authorList>
    </citation>
    <scope>NUCLEOTIDE SEQUENCE [LARGE SCALE GENOMIC DNA]</scope>
    <source>
        <strain evidence="1 2">DSM 17492</strain>
    </source>
</reference>
<dbReference type="HOGENOM" id="CLU_2330378_0_0_5"/>
<protein>
    <submittedName>
        <fullName evidence="1">Uncharacterized protein</fullName>
    </submittedName>
</protein>
<organism evidence="1 2">
    <name type="scientific">Limimaricola hongkongensis DSM 17492</name>
    <dbReference type="NCBI Taxonomy" id="1122180"/>
    <lineage>
        <taxon>Bacteria</taxon>
        <taxon>Pseudomonadati</taxon>
        <taxon>Pseudomonadota</taxon>
        <taxon>Alphaproteobacteria</taxon>
        <taxon>Rhodobacterales</taxon>
        <taxon>Paracoccaceae</taxon>
        <taxon>Limimaricola</taxon>
    </lineage>
</organism>
<gene>
    <name evidence="1" type="ORF">Lokhon_01804</name>
</gene>
<dbReference type="PATRIC" id="fig|1122180.6.peg.1786"/>
<evidence type="ECO:0000313" key="1">
    <source>
        <dbReference type="EMBL" id="EYD71734.1"/>
    </source>
</evidence>
<name>A0A017HD62_9RHOB</name>
<comment type="caution">
    <text evidence="1">The sequence shown here is derived from an EMBL/GenBank/DDBJ whole genome shotgun (WGS) entry which is preliminary data.</text>
</comment>
<keyword evidence="2" id="KW-1185">Reference proteome</keyword>